<accession>A0AAN6HCZ1</accession>
<dbReference type="Proteomes" id="UP001175353">
    <property type="component" value="Unassembled WGS sequence"/>
</dbReference>
<organism evidence="2 3">
    <name type="scientific">Friedmanniomyces endolithicus</name>
    <dbReference type="NCBI Taxonomy" id="329885"/>
    <lineage>
        <taxon>Eukaryota</taxon>
        <taxon>Fungi</taxon>
        <taxon>Dikarya</taxon>
        <taxon>Ascomycota</taxon>
        <taxon>Pezizomycotina</taxon>
        <taxon>Dothideomycetes</taxon>
        <taxon>Dothideomycetidae</taxon>
        <taxon>Mycosphaerellales</taxon>
        <taxon>Teratosphaeriaceae</taxon>
        <taxon>Friedmanniomyces</taxon>
    </lineage>
</organism>
<sequence length="141" mass="15341">MPAVGNVEDEGDGDSEPSGEPNSDGESEHEYMPKSLSGPSQNIHHHVPPDSHPFGAAGSAPGSRYFGYFNDRVSTPPKGDNSITHWSHRGTPSYSPVGYRGEYLFDKGTAGPRSDAMADREPEVTREAVASVRWISRWRSV</sequence>
<protein>
    <submittedName>
        <fullName evidence="2">Uncharacterized protein</fullName>
    </submittedName>
</protein>
<dbReference type="AlphaFoldDB" id="A0AAN6HCZ1"/>
<feature type="region of interest" description="Disordered" evidence="1">
    <location>
        <begin position="1"/>
        <end position="67"/>
    </location>
</feature>
<name>A0AAN6HCZ1_9PEZI</name>
<gene>
    <name evidence="2" type="ORF">LTR91_018151</name>
</gene>
<proteinExistence type="predicted"/>
<evidence type="ECO:0000313" key="3">
    <source>
        <dbReference type="Proteomes" id="UP001175353"/>
    </source>
</evidence>
<keyword evidence="3" id="KW-1185">Reference proteome</keyword>
<dbReference type="EMBL" id="JAUJLE010000249">
    <property type="protein sequence ID" value="KAK0965086.1"/>
    <property type="molecule type" value="Genomic_DNA"/>
</dbReference>
<reference evidence="2" key="1">
    <citation type="submission" date="2023-06" db="EMBL/GenBank/DDBJ databases">
        <title>Black Yeasts Isolated from many extreme environments.</title>
        <authorList>
            <person name="Coleine C."/>
            <person name="Stajich J.E."/>
            <person name="Selbmann L."/>
        </authorList>
    </citation>
    <scope>NUCLEOTIDE SEQUENCE</scope>
    <source>
        <strain evidence="2">CCFEE 5200</strain>
    </source>
</reference>
<comment type="caution">
    <text evidence="2">The sequence shown here is derived from an EMBL/GenBank/DDBJ whole genome shotgun (WGS) entry which is preliminary data.</text>
</comment>
<evidence type="ECO:0000256" key="1">
    <source>
        <dbReference type="SAM" id="MobiDB-lite"/>
    </source>
</evidence>
<evidence type="ECO:0000313" key="2">
    <source>
        <dbReference type="EMBL" id="KAK0965086.1"/>
    </source>
</evidence>
<feature type="compositionally biased region" description="Acidic residues" evidence="1">
    <location>
        <begin position="7"/>
        <end position="25"/>
    </location>
</feature>